<dbReference type="Gene3D" id="1.10.533.10">
    <property type="entry name" value="Death Domain, Fas"/>
    <property type="match status" value="1"/>
</dbReference>
<dbReference type="CDD" id="cd01670">
    <property type="entry name" value="Death"/>
    <property type="match status" value="1"/>
</dbReference>
<evidence type="ECO:0000313" key="3">
    <source>
        <dbReference type="EnsemblMetazoa" id="Aqu2.1.15782_001"/>
    </source>
</evidence>
<protein>
    <recommendedName>
        <fullName evidence="2">Death domain-containing protein</fullName>
    </recommendedName>
</protein>
<evidence type="ECO:0000259" key="2">
    <source>
        <dbReference type="PROSITE" id="PS50017"/>
    </source>
</evidence>
<dbReference type="InterPro" id="IPR011029">
    <property type="entry name" value="DEATH-like_dom_sf"/>
</dbReference>
<dbReference type="EnsemblMetazoa" id="Aqu2.1.15782_001">
    <property type="protein sequence ID" value="Aqu2.1.15782_001"/>
    <property type="gene ID" value="Aqu2.1.15782"/>
</dbReference>
<organism evidence="3">
    <name type="scientific">Amphimedon queenslandica</name>
    <name type="common">Sponge</name>
    <dbReference type="NCBI Taxonomy" id="400682"/>
    <lineage>
        <taxon>Eukaryota</taxon>
        <taxon>Metazoa</taxon>
        <taxon>Porifera</taxon>
        <taxon>Demospongiae</taxon>
        <taxon>Heteroscleromorpha</taxon>
        <taxon>Haplosclerida</taxon>
        <taxon>Niphatidae</taxon>
        <taxon>Amphimedon</taxon>
    </lineage>
</organism>
<dbReference type="InParanoid" id="A0A1X7TMA7"/>
<dbReference type="Pfam" id="PF00531">
    <property type="entry name" value="Death"/>
    <property type="match status" value="1"/>
</dbReference>
<sequence length="319" mass="36687">TLKELLATNSISEIQLSVECDRKLFRDLSAKVVLTLPSLVIQLGLTGAEFQQIEKDYEKDYNRQKIEVFQKWRNKNSKNQATYLTLIKAFIEESNMEAAEYVIEFFKGHHPLPISKCHSWTNGHSESTRKSSETVTVRRLSYQESQRYITRGPQRHSSHTHSTHGYDKPYKSTLGHRKSNSYSAGYLQHNNISSQTFDFFCDDLVTILSSDRALFHQFVELVTSYLLTHPIERKKSLRNPCLVIGCKTLINDVWTFINRARNPERALHRVLLILTQIVQLADIAHNIKARALESGVRYSALGDMDKKMKKDHGQLATSC</sequence>
<accession>A0A1X7TMA7</accession>
<feature type="region of interest" description="Disordered" evidence="1">
    <location>
        <begin position="148"/>
        <end position="171"/>
    </location>
</feature>
<proteinExistence type="predicted"/>
<dbReference type="InterPro" id="IPR000488">
    <property type="entry name" value="Death_dom"/>
</dbReference>
<dbReference type="AlphaFoldDB" id="A0A1X7TMA7"/>
<dbReference type="GO" id="GO:0007165">
    <property type="term" value="P:signal transduction"/>
    <property type="evidence" value="ECO:0007669"/>
    <property type="project" value="InterPro"/>
</dbReference>
<feature type="compositionally biased region" description="Basic residues" evidence="1">
    <location>
        <begin position="153"/>
        <end position="162"/>
    </location>
</feature>
<name>A0A1X7TMA7_AMPQE</name>
<evidence type="ECO:0000256" key="1">
    <source>
        <dbReference type="SAM" id="MobiDB-lite"/>
    </source>
</evidence>
<dbReference type="OrthoDB" id="120976at2759"/>
<feature type="domain" description="Death" evidence="2">
    <location>
        <begin position="39"/>
        <end position="106"/>
    </location>
</feature>
<dbReference type="SUPFAM" id="SSF47986">
    <property type="entry name" value="DEATH domain"/>
    <property type="match status" value="1"/>
</dbReference>
<dbReference type="PROSITE" id="PS50017">
    <property type="entry name" value="DEATH_DOMAIN"/>
    <property type="match status" value="1"/>
</dbReference>
<reference evidence="3" key="1">
    <citation type="submission" date="2017-05" db="UniProtKB">
        <authorList>
            <consortium name="EnsemblMetazoa"/>
        </authorList>
    </citation>
    <scope>IDENTIFICATION</scope>
</reference>